<evidence type="ECO:0000256" key="6">
    <source>
        <dbReference type="ARBA" id="ARBA00022692"/>
    </source>
</evidence>
<comment type="similarity">
    <text evidence="3 10">Belongs to the FliL family.</text>
</comment>
<evidence type="ECO:0000256" key="7">
    <source>
        <dbReference type="ARBA" id="ARBA00022779"/>
    </source>
</evidence>
<keyword evidence="4 10" id="KW-1003">Cell membrane</keyword>
<sequence>MNVRKFSLIFIPVLAVVVLGGAAAYKLFFSSKIHTPPTAAQLQSWQYNVDKITTNLQGSSMIQIQLTLQALSTKVDAELTERNAQLDDVVIGVLHNLSASQIEAPGGRTYMKNLILKRVNAILTTGKITAVYIQNMIVQ</sequence>
<dbReference type="RefSeq" id="WP_067718527.1">
    <property type="nucleotide sequence ID" value="NZ_LPVJ01000060.1"/>
</dbReference>
<evidence type="ECO:0000313" key="12">
    <source>
        <dbReference type="Proteomes" id="UP000053557"/>
    </source>
</evidence>
<dbReference type="InterPro" id="IPR005503">
    <property type="entry name" value="FliL"/>
</dbReference>
<organism evidence="11 12">
    <name type="scientific">Ferroacidibacillus organovorans</name>
    <dbReference type="NCBI Taxonomy" id="1765683"/>
    <lineage>
        <taxon>Bacteria</taxon>
        <taxon>Bacillati</taxon>
        <taxon>Bacillota</taxon>
        <taxon>Bacilli</taxon>
        <taxon>Bacillales</taxon>
        <taxon>Alicyclobacillaceae</taxon>
        <taxon>Ferroacidibacillus</taxon>
    </lineage>
</organism>
<keyword evidence="9 10" id="KW-0472">Membrane</keyword>
<dbReference type="Pfam" id="PF03748">
    <property type="entry name" value="FliL"/>
    <property type="match status" value="1"/>
</dbReference>
<dbReference type="GO" id="GO:0071978">
    <property type="term" value="P:bacterial-type flagellum-dependent swarming motility"/>
    <property type="evidence" value="ECO:0007669"/>
    <property type="project" value="TreeGrafter"/>
</dbReference>
<comment type="subcellular location">
    <subcellularLocation>
        <location evidence="2">Cell membrane</location>
        <topology evidence="2">Single-pass membrane protein</topology>
    </subcellularLocation>
</comment>
<evidence type="ECO:0000256" key="3">
    <source>
        <dbReference type="ARBA" id="ARBA00008281"/>
    </source>
</evidence>
<evidence type="ECO:0000256" key="10">
    <source>
        <dbReference type="RuleBase" id="RU364125"/>
    </source>
</evidence>
<evidence type="ECO:0000313" key="11">
    <source>
        <dbReference type="EMBL" id="KUO95061.1"/>
    </source>
</evidence>
<keyword evidence="6" id="KW-0812">Transmembrane</keyword>
<dbReference type="GO" id="GO:0005886">
    <property type="term" value="C:plasma membrane"/>
    <property type="evidence" value="ECO:0007669"/>
    <property type="project" value="UniProtKB-SubCell"/>
</dbReference>
<evidence type="ECO:0000256" key="2">
    <source>
        <dbReference type="ARBA" id="ARBA00004162"/>
    </source>
</evidence>
<comment type="function">
    <text evidence="1 10">Controls the rotational direction of flagella during chemotaxis.</text>
</comment>
<dbReference type="OrthoDB" id="2381796at2"/>
<evidence type="ECO:0000256" key="8">
    <source>
        <dbReference type="ARBA" id="ARBA00022989"/>
    </source>
</evidence>
<dbReference type="PANTHER" id="PTHR35091">
    <property type="entry name" value="FLAGELLAR PROTEIN FLIL"/>
    <property type="match status" value="1"/>
</dbReference>
<proteinExistence type="inferred from homology"/>
<dbReference type="AlphaFoldDB" id="A0A117SXA7"/>
<evidence type="ECO:0000256" key="9">
    <source>
        <dbReference type="ARBA" id="ARBA00023136"/>
    </source>
</evidence>
<keyword evidence="5 10" id="KW-0145">Chemotaxis</keyword>
<dbReference type="EMBL" id="LPVJ01000060">
    <property type="protein sequence ID" value="KUO95061.1"/>
    <property type="molecule type" value="Genomic_DNA"/>
</dbReference>
<gene>
    <name evidence="11" type="ORF">ATW55_11330</name>
</gene>
<protein>
    <recommendedName>
        <fullName evidence="10">Flagellar protein FliL</fullName>
    </recommendedName>
</protein>
<dbReference type="GO" id="GO:0006935">
    <property type="term" value="P:chemotaxis"/>
    <property type="evidence" value="ECO:0007669"/>
    <property type="project" value="UniProtKB-KW"/>
</dbReference>
<reference evidence="11 12" key="1">
    <citation type="submission" date="2015-12" db="EMBL/GenBank/DDBJ databases">
        <title>Draft genome sequence of Acidibacillus ferrooxidans ITV001, isolated from a chalcopyrite acid mine drainage site in Brazil.</title>
        <authorList>
            <person name="Dall'Agnol H."/>
            <person name="Nancucheo I."/>
            <person name="Johnson B."/>
            <person name="Oliveira R."/>
            <person name="Leite L."/>
            <person name="Pylro V."/>
            <person name="Nunes G.L."/>
            <person name="Tzotzos G."/>
            <person name="Fernandes G.R."/>
            <person name="Dutra J."/>
            <person name="Orellana S.C."/>
            <person name="Oliveira G."/>
        </authorList>
    </citation>
    <scope>NUCLEOTIDE SEQUENCE [LARGE SCALE GENOMIC DNA]</scope>
    <source>
        <strain evidence="12">ITV01</strain>
    </source>
</reference>
<dbReference type="PANTHER" id="PTHR35091:SF2">
    <property type="entry name" value="FLAGELLAR PROTEIN FLIL"/>
    <property type="match status" value="1"/>
</dbReference>
<dbReference type="Proteomes" id="UP000053557">
    <property type="component" value="Unassembled WGS sequence"/>
</dbReference>
<evidence type="ECO:0000256" key="5">
    <source>
        <dbReference type="ARBA" id="ARBA00022500"/>
    </source>
</evidence>
<keyword evidence="7 10" id="KW-0283">Flagellar rotation</keyword>
<keyword evidence="12" id="KW-1185">Reference proteome</keyword>
<dbReference type="GO" id="GO:0009425">
    <property type="term" value="C:bacterial-type flagellum basal body"/>
    <property type="evidence" value="ECO:0007669"/>
    <property type="project" value="InterPro"/>
</dbReference>
<evidence type="ECO:0000256" key="4">
    <source>
        <dbReference type="ARBA" id="ARBA00022475"/>
    </source>
</evidence>
<accession>A0A117SXA7</accession>
<comment type="caution">
    <text evidence="11">The sequence shown here is derived from an EMBL/GenBank/DDBJ whole genome shotgun (WGS) entry which is preliminary data.</text>
</comment>
<keyword evidence="8" id="KW-1133">Transmembrane helix</keyword>
<evidence type="ECO:0000256" key="1">
    <source>
        <dbReference type="ARBA" id="ARBA00002254"/>
    </source>
</evidence>
<name>A0A117SXA7_9BACL</name>